<feature type="compositionally biased region" description="Basic and acidic residues" evidence="6">
    <location>
        <begin position="726"/>
        <end position="752"/>
    </location>
</feature>
<feature type="region of interest" description="Disordered" evidence="6">
    <location>
        <begin position="909"/>
        <end position="951"/>
    </location>
</feature>
<feature type="compositionally biased region" description="Polar residues" evidence="6">
    <location>
        <begin position="657"/>
        <end position="672"/>
    </location>
</feature>
<feature type="compositionally biased region" description="Polar residues" evidence="6">
    <location>
        <begin position="401"/>
        <end position="422"/>
    </location>
</feature>
<reference evidence="8" key="1">
    <citation type="submission" date="2025-08" db="UniProtKB">
        <authorList>
            <consortium name="RefSeq"/>
        </authorList>
    </citation>
    <scope>IDENTIFICATION</scope>
    <source>
        <tissue evidence="8">Thorax and Abdomen</tissue>
    </source>
</reference>
<dbReference type="GO" id="GO:0015630">
    <property type="term" value="C:microtubule cytoskeleton"/>
    <property type="evidence" value="ECO:0007669"/>
    <property type="project" value="InterPro"/>
</dbReference>
<evidence type="ECO:0000313" key="8">
    <source>
        <dbReference type="RefSeq" id="XP_015511471.1"/>
    </source>
</evidence>
<sequence>MGTDEMDRGIPSSTLATLRGILVSSLSRENLGPHDLPIHEKTNSNRPRVTRKVHFYEDVKRRSLYDEDSLDGDNSYDVQGRESVGSAKDTDRVKLVRDRQNEERQRKLEELRQQALAAQRFREQREEERRKRIDELRSRDNDRRNQVEERKRLIWEAERERREAILRKNQEREARIEAKKKNEKSQIVFAFGSSTPRMLEPADTGGSTFWGTRRATSTTNVMMFTAAQPLTRRSSERELDGSKKRATSAGGLDRKPGEDMRMSSSMYEVFNWNASSDHHPPLTPAKIKRASLSLPPTCTNEVFDIDHKTAVQGRDSRPATIVNQRSVSGEDSDGTPGTPSSAYLRVNRRRTDLMPTIPSPRDVVPSTGRSSSAKAFARSPGRTYSMSRLDQLSQPRKRPSELSTLAEQQSQPLGASSMSRSMSHLAAAGTKSLKRSDNSRSMGTLPGAVPTPRPTRAERLRRRARDQHQQQQQQQQHHQQQQQQGIRSGEVTPSSPSRPHSSLSQQSGSSVGSSNVSLRPRTTTPRRPRPASIAGTGVTVTERHNFIGDLKVTKDSKPPLPKVHSTPKKPSTPKTAGENVAKKPIDKLIKSTKASPRITPKATPLQSPGTEHPPIIQTHVAEFIKQEEQTEIKNGDQQIIEKHEEKLDHGTEKIDINQESATLKTNISTEVTTDVIPDAQPVKTEPTIVPELPKEEKEKDSNPSKDLSAPQTLPEPVAPVVQVAVKPEKKEEKKEEKKLDKKSPEPELKPDAEGDEPADMSASMIAKTRITTEEEAKAALAERRRLAREQAEREAELERQRIEEEARLEMERQRAEEEEQRRLEEESLRLASEARQAEEQRLRLAIEEAQRREEEDRKRREEEARQKLEKEEAEKKAREEAEKQRIEMAERLKKEEEERIARRKRVEAIMLRTRGKNQPNTPTKGEGGDGDKLKEDSPGDDNKGMSGEKGGDVMTASLISEATQQFIAGEQQALHIEHNSLSTAATTTTTTSSTTIQAPNPDTILRNGTHSNGVNGGSNNLLLIDNAQGNGEGEINGHNHTNHGNHGNHGNGVNSLMNEPIPLDNAASVKQNNATNNLLDLSEFDTMSNTSSGAILDLTPKLANEDSINSNLNPTATAFNPLANPFVPATTGMNANDNTNPFLQDTFGNNKTQDNNQVPDLLS</sequence>
<protein>
    <submittedName>
        <fullName evidence="8">Ensconsin isoform X9</fullName>
    </submittedName>
</protein>
<dbReference type="AlphaFoldDB" id="A0A6J0BB47"/>
<name>A0A6J0BB47_NEOLC</name>
<dbReference type="GeneID" id="107218191"/>
<feature type="region of interest" description="Disordered" evidence="6">
    <location>
        <begin position="67"/>
        <end position="108"/>
    </location>
</feature>
<feature type="compositionally biased region" description="Basic and acidic residues" evidence="6">
    <location>
        <begin position="541"/>
        <end position="557"/>
    </location>
</feature>
<feature type="compositionally biased region" description="Polar residues" evidence="6">
    <location>
        <begin position="321"/>
        <end position="341"/>
    </location>
</feature>
<evidence type="ECO:0000256" key="1">
    <source>
        <dbReference type="ARBA" id="ARBA00004245"/>
    </source>
</evidence>
<dbReference type="RefSeq" id="XP_015511471.1">
    <property type="nucleotide sequence ID" value="XM_015655985.2"/>
</dbReference>
<feature type="region of interest" description="Disordered" evidence="6">
    <location>
        <begin position="231"/>
        <end position="259"/>
    </location>
</feature>
<proteinExistence type="inferred from homology"/>
<dbReference type="InterPro" id="IPR008604">
    <property type="entry name" value="MAP7_fam"/>
</dbReference>
<gene>
    <name evidence="8" type="primary">LOC107218191</name>
</gene>
<evidence type="ECO:0000256" key="2">
    <source>
        <dbReference type="ARBA" id="ARBA00007525"/>
    </source>
</evidence>
<comment type="similarity">
    <text evidence="2">Belongs to the MAP7 family.</text>
</comment>
<feature type="compositionally biased region" description="Basic and acidic residues" evidence="6">
    <location>
        <begin position="692"/>
        <end position="703"/>
    </location>
</feature>
<feature type="compositionally biased region" description="Basic and acidic residues" evidence="6">
    <location>
        <begin position="926"/>
        <end position="943"/>
    </location>
</feature>
<evidence type="ECO:0000256" key="4">
    <source>
        <dbReference type="ARBA" id="ARBA00023054"/>
    </source>
</evidence>
<feature type="compositionally biased region" description="Basic and acidic residues" evidence="6">
    <location>
        <begin position="88"/>
        <end position="108"/>
    </location>
</feature>
<evidence type="ECO:0000256" key="5">
    <source>
        <dbReference type="ARBA" id="ARBA00023212"/>
    </source>
</evidence>
<organism evidence="8">
    <name type="scientific">Neodiprion lecontei</name>
    <name type="common">Redheaded pine sawfly</name>
    <dbReference type="NCBI Taxonomy" id="441921"/>
    <lineage>
        <taxon>Eukaryota</taxon>
        <taxon>Metazoa</taxon>
        <taxon>Ecdysozoa</taxon>
        <taxon>Arthropoda</taxon>
        <taxon>Hexapoda</taxon>
        <taxon>Insecta</taxon>
        <taxon>Pterygota</taxon>
        <taxon>Neoptera</taxon>
        <taxon>Endopterygota</taxon>
        <taxon>Hymenoptera</taxon>
        <taxon>Tenthredinoidea</taxon>
        <taxon>Diprionidae</taxon>
        <taxon>Diprioninae</taxon>
        <taxon>Neodiprion</taxon>
    </lineage>
</organism>
<dbReference type="InterPro" id="IPR051483">
    <property type="entry name" value="MAP7_domain-containing"/>
</dbReference>
<feature type="compositionally biased region" description="Low complexity" evidence="6">
    <location>
        <begin position="493"/>
        <end position="523"/>
    </location>
</feature>
<dbReference type="OrthoDB" id="6433611at2759"/>
<keyword evidence="7" id="KW-1185">Reference proteome</keyword>
<keyword evidence="4" id="KW-0175">Coiled coil</keyword>
<feature type="compositionally biased region" description="Basic and acidic residues" evidence="6">
    <location>
        <begin position="835"/>
        <end position="883"/>
    </location>
</feature>
<feature type="region of interest" description="Disordered" evidence="6">
    <location>
        <begin position="1030"/>
        <end position="1060"/>
    </location>
</feature>
<feature type="region of interest" description="Disordered" evidence="6">
    <location>
        <begin position="311"/>
        <end position="613"/>
    </location>
</feature>
<accession>A0A6J0BB47</accession>
<feature type="region of interest" description="Disordered" evidence="6">
    <location>
        <begin position="650"/>
        <end position="883"/>
    </location>
</feature>
<dbReference type="GO" id="GO:0000226">
    <property type="term" value="P:microtubule cytoskeleton organization"/>
    <property type="evidence" value="ECO:0007669"/>
    <property type="project" value="InterPro"/>
</dbReference>
<comment type="subcellular location">
    <subcellularLocation>
        <location evidence="1">Cytoplasm</location>
        <location evidence="1">Cytoskeleton</location>
    </subcellularLocation>
</comment>
<dbReference type="PANTHER" id="PTHR15073">
    <property type="entry name" value="MICROTUBULE-ASSOCIATED PROTEIN"/>
    <property type="match status" value="1"/>
</dbReference>
<feature type="compositionally biased region" description="Basic and acidic residues" evidence="6">
    <location>
        <begin position="580"/>
        <end position="589"/>
    </location>
</feature>
<keyword evidence="3" id="KW-0963">Cytoplasm</keyword>
<evidence type="ECO:0000313" key="7">
    <source>
        <dbReference type="Proteomes" id="UP000829291"/>
    </source>
</evidence>
<evidence type="ECO:0000256" key="6">
    <source>
        <dbReference type="SAM" id="MobiDB-lite"/>
    </source>
</evidence>
<feature type="compositionally biased region" description="Low complexity" evidence="6">
    <location>
        <begin position="1036"/>
        <end position="1045"/>
    </location>
</feature>
<keyword evidence="5" id="KW-0206">Cytoskeleton</keyword>
<dbReference type="Pfam" id="PF05672">
    <property type="entry name" value="MAP7"/>
    <property type="match status" value="1"/>
</dbReference>
<feature type="region of interest" description="Disordered" evidence="6">
    <location>
        <begin position="29"/>
        <end position="49"/>
    </location>
</feature>
<feature type="compositionally biased region" description="Polar residues" evidence="6">
    <location>
        <begin position="382"/>
        <end position="394"/>
    </location>
</feature>
<feature type="compositionally biased region" description="Low complexity" evidence="6">
    <location>
        <begin position="714"/>
        <end position="725"/>
    </location>
</feature>
<feature type="compositionally biased region" description="Low complexity" evidence="6">
    <location>
        <begin position="469"/>
        <end position="484"/>
    </location>
</feature>
<feature type="compositionally biased region" description="Basic and acidic residues" evidence="6">
    <location>
        <begin position="770"/>
        <end position="828"/>
    </location>
</feature>
<evidence type="ECO:0000256" key="3">
    <source>
        <dbReference type="ARBA" id="ARBA00022490"/>
    </source>
</evidence>
<dbReference type="PANTHER" id="PTHR15073:SF18">
    <property type="entry name" value="ENSCONSIN, ISOFORM F"/>
    <property type="match status" value="1"/>
</dbReference>
<dbReference type="Proteomes" id="UP000829291">
    <property type="component" value="Chromosome 5"/>
</dbReference>
<feature type="compositionally biased region" description="Basic and acidic residues" evidence="6">
    <location>
        <begin position="233"/>
        <end position="243"/>
    </location>
</feature>